<organism evidence="3 4">
    <name type="scientific">Anaerostipes rhamnosivorans</name>
    <dbReference type="NCBI Taxonomy" id="1229621"/>
    <lineage>
        <taxon>Bacteria</taxon>
        <taxon>Bacillati</taxon>
        <taxon>Bacillota</taxon>
        <taxon>Clostridia</taxon>
        <taxon>Lachnospirales</taxon>
        <taxon>Lachnospiraceae</taxon>
        <taxon>Anaerostipes</taxon>
    </lineage>
</organism>
<reference evidence="3 4" key="1">
    <citation type="submission" date="2019-05" db="EMBL/GenBank/DDBJ databases">
        <title>Complete genome sequencing of Anaerostipes rhamnosivorans.</title>
        <authorList>
            <person name="Bui T.P.N."/>
            <person name="de Vos W.M."/>
        </authorList>
    </citation>
    <scope>NUCLEOTIDE SEQUENCE [LARGE SCALE GENOMIC DNA]</scope>
    <source>
        <strain evidence="3 4">1y2</strain>
    </source>
</reference>
<dbReference type="RefSeq" id="WP_137327433.1">
    <property type="nucleotide sequence ID" value="NZ_CP040058.1"/>
</dbReference>
<feature type="transmembrane region" description="Helical" evidence="2">
    <location>
        <begin position="12"/>
        <end position="30"/>
    </location>
</feature>
<dbReference type="PROSITE" id="PS51904">
    <property type="entry name" value="GLYCOSYL_HYDROL_F25_2"/>
    <property type="match status" value="1"/>
</dbReference>
<dbReference type="CDD" id="cd06414">
    <property type="entry name" value="GH25_LytC-like"/>
    <property type="match status" value="1"/>
</dbReference>
<dbReference type="AlphaFoldDB" id="A0A4P8IF58"/>
<dbReference type="PANTHER" id="PTHR34135">
    <property type="entry name" value="LYSOZYME"/>
    <property type="match status" value="1"/>
</dbReference>
<keyword evidence="2" id="KW-0472">Membrane</keyword>
<name>A0A4P8IF58_9FIRM</name>
<keyword evidence="4" id="KW-1185">Reference proteome</keyword>
<dbReference type="Gene3D" id="3.20.20.80">
    <property type="entry name" value="Glycosidases"/>
    <property type="match status" value="1"/>
</dbReference>
<dbReference type="GO" id="GO:0003796">
    <property type="term" value="F:lysozyme activity"/>
    <property type="evidence" value="ECO:0007669"/>
    <property type="project" value="UniProtKB-EC"/>
</dbReference>
<protein>
    <submittedName>
        <fullName evidence="3">Lyzozyme M1 (1,4-beta-N-acetylmuramidase)</fullName>
        <ecNumber evidence="3">3.2.1.17</ecNumber>
    </submittedName>
</protein>
<dbReference type="EC" id="3.2.1.17" evidence="3"/>
<evidence type="ECO:0000313" key="3">
    <source>
        <dbReference type="EMBL" id="QCP33809.1"/>
    </source>
</evidence>
<dbReference type="GO" id="GO:0016998">
    <property type="term" value="P:cell wall macromolecule catabolic process"/>
    <property type="evidence" value="ECO:0007669"/>
    <property type="project" value="InterPro"/>
</dbReference>
<comment type="similarity">
    <text evidence="1">Belongs to the glycosyl hydrolase 25 family.</text>
</comment>
<dbReference type="KEGG" id="arf:AR1Y2_0355"/>
<dbReference type="OrthoDB" id="9783374at2"/>
<keyword evidence="2" id="KW-1133">Transmembrane helix</keyword>
<keyword evidence="2" id="KW-0812">Transmembrane</keyword>
<dbReference type="GO" id="GO:0016052">
    <property type="term" value="P:carbohydrate catabolic process"/>
    <property type="evidence" value="ECO:0007669"/>
    <property type="project" value="TreeGrafter"/>
</dbReference>
<proteinExistence type="inferred from homology"/>
<evidence type="ECO:0000256" key="2">
    <source>
        <dbReference type="SAM" id="Phobius"/>
    </source>
</evidence>
<evidence type="ECO:0000313" key="4">
    <source>
        <dbReference type="Proteomes" id="UP000298653"/>
    </source>
</evidence>
<dbReference type="InterPro" id="IPR017853">
    <property type="entry name" value="GH"/>
</dbReference>
<evidence type="ECO:0000256" key="1">
    <source>
        <dbReference type="ARBA" id="ARBA00010646"/>
    </source>
</evidence>
<accession>A0A4P8IF58</accession>
<dbReference type="EMBL" id="CP040058">
    <property type="protein sequence ID" value="QCP33809.1"/>
    <property type="molecule type" value="Genomic_DNA"/>
</dbReference>
<dbReference type="GO" id="GO:0009253">
    <property type="term" value="P:peptidoglycan catabolic process"/>
    <property type="evidence" value="ECO:0007669"/>
    <property type="project" value="InterPro"/>
</dbReference>
<dbReference type="SUPFAM" id="SSF51445">
    <property type="entry name" value="(Trans)glycosidases"/>
    <property type="match status" value="1"/>
</dbReference>
<dbReference type="Proteomes" id="UP000298653">
    <property type="component" value="Chromosome"/>
</dbReference>
<dbReference type="PANTHER" id="PTHR34135:SF2">
    <property type="entry name" value="LYSOZYME"/>
    <property type="match status" value="1"/>
</dbReference>
<gene>
    <name evidence="3" type="ORF">AR1Y2_0355</name>
</gene>
<sequence length="254" mass="29597">MFKFSKKNKKELAVICTFLFIVTFIFIWIIQTIGFPIKTKVENGHIKVIDVSKYNKKVNWKKVKDQQINHAVLKIGSGLAEKKKKTEDPMFGTNYRNARLSSIHCGVYYYSYAKDVKSAKQEAKHCLSLLKKYDIDPSDLKLPVVYDVEEESIMKTGKKNVTALTRAFCEEIKKAGYEPMVYSNAYFLNQYFDYEGIKDYKLWVAHYTKKEQPDISYQYHMWQFTDQASIDGANTESGHCDLNYYLVDKEGNLL</sequence>
<keyword evidence="3" id="KW-0326">Glycosidase</keyword>
<keyword evidence="3" id="KW-0378">Hydrolase</keyword>
<dbReference type="InterPro" id="IPR002053">
    <property type="entry name" value="Glyco_hydro_25"/>
</dbReference>
<dbReference type="Pfam" id="PF01183">
    <property type="entry name" value="Glyco_hydro_25"/>
    <property type="match status" value="1"/>
</dbReference>